<accession>A0ABW6BJR8</accession>
<evidence type="ECO:0000256" key="2">
    <source>
        <dbReference type="ARBA" id="ARBA00022692"/>
    </source>
</evidence>
<sequence>MLFALRYPTVQTYISKKAANYLSKQLHTEINIGKVYLRPFRSLQIEEISINDRAGKKILDAKNITATFSLAKLFQQEIEIRKLTLEDTYVNYELYADSTNISFLIDYFITPKDTTSTTNARIRFNLKQVVLKNNQFKLLDHRRHTHHEGVNFNDLDLYALSGEFDDIAISEKEAKANIINLTFQEKSGLHLRELSAKAYVSTTRMEFQDLYMRTNRSKVGNYLQFSYRSFADFQDFIEKVELKGQLQDAFVDSRDIQFFAPQMARVKFIAAISKADVSGRVADLHAEDVSLTTGAHTHLSGDLSMRGLPDIQHTTFDFKLASLRSSAKDLEELVPALANLANFRLPEQLHKLGTVSYKGKFQGRYYDFNIEGNASTAMGDLSTKSNVIIQPSLQYRGLMDSKSFELGKLLNSEAIKQTAFHIEYDGKGSSLASLQLNAKGQISNFSFKDYRYKTANFSGDIENRLLTVTGNIEDIHAMLSFEGNIDWNQTLPIYTLSSAIETLDLKRLNLFSKDSIVLKQSNLQASLQGSSLNSLNGHIYADEIQFQSSRGTFAMDYLDFTSEGDELSKLLVLKSDVVDGQLSGQIDLNTIAAYFRSLAMRYAPAINIEASPYNPQNFDLQVNIKSFDPISALFDPNLRLEDGAHLTAKFSSDDYTANFKAFSPTVSYKGLKITNLSLTEQADDRAFSLLVDADRFSFSDSAYVEHIHIQNTLANDSLTFQIALSETSRANYLNLNGNIHFAHNKPAYIRFDKSEIVLDKEKWQINEDADLRVSKGKFYLKNLLLKRDRQEVSLNGILSNEDDDLEIAFREFSLSSLSGITKPLGIQLQGNLNGDVHLHSVFRKPTLSTHINTTPIIFNNLPIGTLQVNADFDPAHGLIQLNSKLVDIDGRGVDLTGTYDVQSSTEALQLRGKVKDLDLGILQPFVRTLVSDLYGKVSGDVHIGGTLRNPIINGSADIRDASFLVNYLNTTYVLSNQQSLIQDNRIHLNNLRFSDAKNSRAMAKGYIDLSTLSDPSLDIEATADNFQILNTGRKDNEVFFGTAYASGIFRFKGPTSGINIDINARSNPNTVITIPFNSSLKVSDNDFFYFTNTDSTSEDKALSKRLFQGLTMNMDLNLTRDAEINLENNIGSLKGVGTGNISLRISNLGDFEMFGDYHVLAGKFHFTAQDFFNKFFDLKEGGTIRWAGNPAEATINLSATYQQRTSVAPLYNAAGRTENNDRILAQADMILKGTLSQPEVSFDLNFPQDPYVKDELQGYLSDGNNVNQQAISLIVRRSFTPASTQEFGREVNNTLLSAGTEIAFNQLNSIISQSLNMNFLDLNIRSFNDASASLRFFDDRLILTGGVSDRSRSQLNDLTLFSDQVATDAEVTFRLRQDGNLVLRAYNRLNTRNFLFTPYSDYISAVGLVYRQEFNSFSEFWRKLWIWNERKQRTAPTTIATDSLSNN</sequence>
<reference evidence="7" key="1">
    <citation type="journal article" date="2019" name="Int. J. Syst. Evol. Microbiol.">
        <title>The Global Catalogue of Microorganisms (GCM) 10K type strain sequencing project: providing services to taxonomists for standard genome sequencing and annotation.</title>
        <authorList>
            <consortium name="The Broad Institute Genomics Platform"/>
            <consortium name="The Broad Institute Genome Sequencing Center for Infectious Disease"/>
            <person name="Wu L."/>
            <person name="Ma J."/>
        </authorList>
    </citation>
    <scope>NUCLEOTIDE SEQUENCE [LARGE SCALE GENOMIC DNA]</scope>
    <source>
        <strain evidence="7">KCTC 22814</strain>
    </source>
</reference>
<evidence type="ECO:0000256" key="4">
    <source>
        <dbReference type="ARBA" id="ARBA00023136"/>
    </source>
</evidence>
<feature type="domain" description="Translocation and assembly module TamB C-terminal" evidence="5">
    <location>
        <begin position="994"/>
        <end position="1414"/>
    </location>
</feature>
<organism evidence="6 7">
    <name type="scientific">Sphingobacterium bambusae</name>
    <dbReference type="NCBI Taxonomy" id="662858"/>
    <lineage>
        <taxon>Bacteria</taxon>
        <taxon>Pseudomonadati</taxon>
        <taxon>Bacteroidota</taxon>
        <taxon>Sphingobacteriia</taxon>
        <taxon>Sphingobacteriales</taxon>
        <taxon>Sphingobacteriaceae</taxon>
        <taxon>Sphingobacterium</taxon>
    </lineage>
</organism>
<dbReference type="PANTHER" id="PTHR36985:SF1">
    <property type="entry name" value="TRANSLOCATION AND ASSEMBLY MODULE SUBUNIT TAMB"/>
    <property type="match status" value="1"/>
</dbReference>
<evidence type="ECO:0000256" key="3">
    <source>
        <dbReference type="ARBA" id="ARBA00022989"/>
    </source>
</evidence>
<protein>
    <submittedName>
        <fullName evidence="6">Translocation/assembly module TamB domain-containing protein</fullName>
    </submittedName>
</protein>
<dbReference type="Pfam" id="PF04357">
    <property type="entry name" value="TamB"/>
    <property type="match status" value="1"/>
</dbReference>
<dbReference type="InterPro" id="IPR007452">
    <property type="entry name" value="TamB_C"/>
</dbReference>
<name>A0ABW6BJR8_9SPHI</name>
<keyword evidence="2" id="KW-0812">Transmembrane</keyword>
<evidence type="ECO:0000313" key="6">
    <source>
        <dbReference type="EMBL" id="MFD2969742.1"/>
    </source>
</evidence>
<evidence type="ECO:0000259" key="5">
    <source>
        <dbReference type="Pfam" id="PF04357"/>
    </source>
</evidence>
<dbReference type="Pfam" id="PF05359">
    <property type="entry name" value="DUF748"/>
    <property type="match status" value="1"/>
</dbReference>
<proteinExistence type="predicted"/>
<keyword evidence="4" id="KW-0472">Membrane</keyword>
<dbReference type="RefSeq" id="WP_320183236.1">
    <property type="nucleotide sequence ID" value="NZ_CP138332.1"/>
</dbReference>
<evidence type="ECO:0000256" key="1">
    <source>
        <dbReference type="ARBA" id="ARBA00004167"/>
    </source>
</evidence>
<comment type="subcellular location">
    <subcellularLocation>
        <location evidence="1">Membrane</location>
        <topology evidence="1">Single-pass membrane protein</topology>
    </subcellularLocation>
</comment>
<dbReference type="InterPro" id="IPR008023">
    <property type="entry name" value="DUF748"/>
</dbReference>
<gene>
    <name evidence="6" type="ORF">ACFS7Y_20295</name>
</gene>
<keyword evidence="3" id="KW-1133">Transmembrane helix</keyword>
<evidence type="ECO:0000313" key="7">
    <source>
        <dbReference type="Proteomes" id="UP001597525"/>
    </source>
</evidence>
<comment type="caution">
    <text evidence="6">The sequence shown here is derived from an EMBL/GenBank/DDBJ whole genome shotgun (WGS) entry which is preliminary data.</text>
</comment>
<keyword evidence="7" id="KW-1185">Reference proteome</keyword>
<dbReference type="PANTHER" id="PTHR36985">
    <property type="entry name" value="TRANSLOCATION AND ASSEMBLY MODULE SUBUNIT TAMB"/>
    <property type="match status" value="1"/>
</dbReference>
<dbReference type="EMBL" id="JBHUPB010000015">
    <property type="protein sequence ID" value="MFD2969742.1"/>
    <property type="molecule type" value="Genomic_DNA"/>
</dbReference>
<dbReference type="Proteomes" id="UP001597525">
    <property type="component" value="Unassembled WGS sequence"/>
</dbReference>